<dbReference type="PANTHER" id="PTHR43205">
    <property type="entry name" value="PROSTAGLANDIN REDUCTASE"/>
    <property type="match status" value="1"/>
</dbReference>
<dbReference type="SMART" id="SM00829">
    <property type="entry name" value="PKS_ER"/>
    <property type="match status" value="1"/>
</dbReference>
<dbReference type="KEGG" id="osg:BST96_14480"/>
<dbReference type="EMBL" id="CP019343">
    <property type="protein sequence ID" value="ARN75216.1"/>
    <property type="molecule type" value="Genomic_DNA"/>
</dbReference>
<dbReference type="PANTHER" id="PTHR43205:SF42">
    <property type="entry name" value="ALCOHOL DEHYDROGENASE, ZINC-CONTAINING (AFU_ORTHOLOGUE AFUA_7G04530)"/>
    <property type="match status" value="1"/>
</dbReference>
<gene>
    <name evidence="3" type="ORF">BST96_14480</name>
</gene>
<dbReference type="InterPro" id="IPR045010">
    <property type="entry name" value="MDR_fam"/>
</dbReference>
<dbReference type="FunFam" id="3.40.50.720:FF:000121">
    <property type="entry name" value="Prostaglandin reductase 2"/>
    <property type="match status" value="1"/>
</dbReference>
<dbReference type="Proteomes" id="UP000193450">
    <property type="component" value="Chromosome"/>
</dbReference>
<dbReference type="OrthoDB" id="9805663at2"/>
<dbReference type="Gene3D" id="3.40.50.720">
    <property type="entry name" value="NAD(P)-binding Rossmann-like Domain"/>
    <property type="match status" value="1"/>
</dbReference>
<dbReference type="CDD" id="cd05288">
    <property type="entry name" value="PGDH"/>
    <property type="match status" value="1"/>
</dbReference>
<dbReference type="RefSeq" id="WP_085759389.1">
    <property type="nucleotide sequence ID" value="NZ_CP019343.1"/>
</dbReference>
<evidence type="ECO:0000313" key="4">
    <source>
        <dbReference type="Proteomes" id="UP000193450"/>
    </source>
</evidence>
<dbReference type="InterPro" id="IPR041694">
    <property type="entry name" value="ADH_N_2"/>
</dbReference>
<dbReference type="Gene3D" id="3.90.180.10">
    <property type="entry name" value="Medium-chain alcohol dehydrogenases, catalytic domain"/>
    <property type="match status" value="1"/>
</dbReference>
<feature type="domain" description="Enoyl reductase (ER)" evidence="2">
    <location>
        <begin position="19"/>
        <end position="331"/>
    </location>
</feature>
<dbReference type="InterPro" id="IPR011032">
    <property type="entry name" value="GroES-like_sf"/>
</dbReference>
<dbReference type="SUPFAM" id="SSF51735">
    <property type="entry name" value="NAD(P)-binding Rossmann-fold domains"/>
    <property type="match status" value="1"/>
</dbReference>
<dbReference type="AlphaFoldDB" id="A0A1X9NC98"/>
<dbReference type="InterPro" id="IPR013149">
    <property type="entry name" value="ADH-like_C"/>
</dbReference>
<dbReference type="GO" id="GO:0016628">
    <property type="term" value="F:oxidoreductase activity, acting on the CH-CH group of donors, NAD or NADP as acceptor"/>
    <property type="evidence" value="ECO:0007669"/>
    <property type="project" value="InterPro"/>
</dbReference>
<dbReference type="Pfam" id="PF00107">
    <property type="entry name" value="ADH_zinc_N"/>
    <property type="match status" value="1"/>
</dbReference>
<reference evidence="3 4" key="1">
    <citation type="submission" date="2016-11" db="EMBL/GenBank/DDBJ databases">
        <title>Trade-off between light-utilization and light-protection in marine flavobacteria.</title>
        <authorList>
            <person name="Kumagai Y."/>
        </authorList>
    </citation>
    <scope>NUCLEOTIDE SEQUENCE [LARGE SCALE GENOMIC DNA]</scope>
    <source>
        <strain evidence="3 4">NBRC 107125</strain>
    </source>
</reference>
<organism evidence="3 4">
    <name type="scientific">Oceanicoccus sagamiensis</name>
    <dbReference type="NCBI Taxonomy" id="716816"/>
    <lineage>
        <taxon>Bacteria</taxon>
        <taxon>Pseudomonadati</taxon>
        <taxon>Pseudomonadota</taxon>
        <taxon>Gammaproteobacteria</taxon>
        <taxon>Cellvibrionales</taxon>
        <taxon>Spongiibacteraceae</taxon>
        <taxon>Oceanicoccus</taxon>
    </lineage>
</organism>
<accession>A0A1X9NC98</accession>
<dbReference type="SUPFAM" id="SSF50129">
    <property type="entry name" value="GroES-like"/>
    <property type="match status" value="1"/>
</dbReference>
<evidence type="ECO:0000256" key="1">
    <source>
        <dbReference type="ARBA" id="ARBA00023002"/>
    </source>
</evidence>
<keyword evidence="4" id="KW-1185">Reference proteome</keyword>
<dbReference type="STRING" id="716816.BST96_14480"/>
<sequence>MSSAITQVRFAKEAAGLPTADTWQYTHDALPALQEGEIAVKIHYVSVDPAMKGWISKKKSYIEPVELGEVMRGFGVAEVIESRSDFYQVGDFCTGFTGIQTHGIFDSRALRKIDPKLAPLTRFMGGLGMPGFTAYFGLLDIGKPKEGETVVVSSAAGAVGHVVCQIAKLKGCRVVGIAGGPEKCAYLSDELNVDATIDYKQGDIAGQLKAAAPEGIDVYFDAVGGETLDAVLMQMNRHARIIICGAITQYENIENPVGPGNYVQLLTQSCLMQGFTMRDYMHRAKEAFVDLLTWEHEGKIRFREHIVEGIDTFPEAVEMVYQGKNNGKLMIKLVD</sequence>
<dbReference type="InterPro" id="IPR020843">
    <property type="entry name" value="ER"/>
</dbReference>
<keyword evidence="1" id="KW-0560">Oxidoreductase</keyword>
<protein>
    <submittedName>
        <fullName evidence="3">NADP-dependent oxidoreductase</fullName>
    </submittedName>
</protein>
<name>A0A1X9NC98_9GAMM</name>
<dbReference type="InterPro" id="IPR036291">
    <property type="entry name" value="NAD(P)-bd_dom_sf"/>
</dbReference>
<evidence type="ECO:0000313" key="3">
    <source>
        <dbReference type="EMBL" id="ARN75216.1"/>
    </source>
</evidence>
<dbReference type="Pfam" id="PF16884">
    <property type="entry name" value="ADH_N_2"/>
    <property type="match status" value="1"/>
</dbReference>
<evidence type="ECO:0000259" key="2">
    <source>
        <dbReference type="SMART" id="SM00829"/>
    </source>
</evidence>
<proteinExistence type="predicted"/>